<gene>
    <name evidence="2" type="ORF">LCOR_04018.1</name>
</gene>
<feature type="region of interest" description="Disordered" evidence="1">
    <location>
        <begin position="1"/>
        <end position="79"/>
    </location>
</feature>
<proteinExistence type="predicted"/>
<reference evidence="2" key="1">
    <citation type="submission" date="2013-08" db="EMBL/GenBank/DDBJ databases">
        <title>Gene expansion shapes genome architecture in the human pathogen Lichtheimia corymbifera: an evolutionary genomics analysis in the ancient terrestrial Mucorales (Mucoromycotina).</title>
        <authorList>
            <person name="Schwartze V.U."/>
            <person name="Winter S."/>
            <person name="Shelest E."/>
            <person name="Marcet-Houben M."/>
            <person name="Horn F."/>
            <person name="Wehner S."/>
            <person name="Hoffmann K."/>
            <person name="Riege K."/>
            <person name="Sammeth M."/>
            <person name="Nowrousian M."/>
            <person name="Valiante V."/>
            <person name="Linde J."/>
            <person name="Jacobsen I.D."/>
            <person name="Marz M."/>
            <person name="Brakhage A.A."/>
            <person name="Gabaldon T."/>
            <person name="Bocker S."/>
            <person name="Voigt K."/>
        </authorList>
    </citation>
    <scope>NUCLEOTIDE SEQUENCE [LARGE SCALE GENOMIC DNA]</scope>
    <source>
        <strain evidence="2">FSU 9682</strain>
    </source>
</reference>
<name>A0A068RS91_9FUNG</name>
<accession>A0A068RS91</accession>
<sequence>MTTENTKRFKWAKTFTPATSGRIQKKRKPRINRKTATTTTQHKRSNSDVQSINNTTAPVSSPSSTLYTSPSLSTSPLNPSDMNVKQLEKELEYSLDTLATISVMYTSLLHAYRASKPELDRDHSATRLGEKEKELLTAYDDLGHQVTHLERHIIQLERRLCDLSSDGYHHASNWTSLSPSFSPTTAAETMPSPLVQGNVGNDSPMSALPYVATPPSSIFSDDAIYDCSAGAAVCAQQQQPPLLTSLWTSPLVQQEQLSSSSFVLSHLYAPYPY</sequence>
<dbReference type="EMBL" id="CBTN010000014">
    <property type="protein sequence ID" value="CDH52560.1"/>
    <property type="molecule type" value="Genomic_DNA"/>
</dbReference>
<protein>
    <submittedName>
        <fullName evidence="2">Uncharacterized protein</fullName>
    </submittedName>
</protein>
<dbReference type="Proteomes" id="UP000027586">
    <property type="component" value="Unassembled WGS sequence"/>
</dbReference>
<dbReference type="OrthoDB" id="2286748at2759"/>
<keyword evidence="3" id="KW-1185">Reference proteome</keyword>
<feature type="compositionally biased region" description="Polar residues" evidence="1">
    <location>
        <begin position="47"/>
        <end position="59"/>
    </location>
</feature>
<evidence type="ECO:0000256" key="1">
    <source>
        <dbReference type="SAM" id="MobiDB-lite"/>
    </source>
</evidence>
<dbReference type="AlphaFoldDB" id="A0A068RS91"/>
<dbReference type="VEuPathDB" id="FungiDB:LCOR_04018.1"/>
<evidence type="ECO:0000313" key="2">
    <source>
        <dbReference type="EMBL" id="CDH52560.1"/>
    </source>
</evidence>
<feature type="compositionally biased region" description="Basic residues" evidence="1">
    <location>
        <begin position="23"/>
        <end position="33"/>
    </location>
</feature>
<organism evidence="2 3">
    <name type="scientific">Lichtheimia corymbifera JMRC:FSU:9682</name>
    <dbReference type="NCBI Taxonomy" id="1263082"/>
    <lineage>
        <taxon>Eukaryota</taxon>
        <taxon>Fungi</taxon>
        <taxon>Fungi incertae sedis</taxon>
        <taxon>Mucoromycota</taxon>
        <taxon>Mucoromycotina</taxon>
        <taxon>Mucoromycetes</taxon>
        <taxon>Mucorales</taxon>
        <taxon>Lichtheimiaceae</taxon>
        <taxon>Lichtheimia</taxon>
    </lineage>
</organism>
<comment type="caution">
    <text evidence="2">The sequence shown here is derived from an EMBL/GenBank/DDBJ whole genome shotgun (WGS) entry which is preliminary data.</text>
</comment>
<feature type="compositionally biased region" description="Low complexity" evidence="1">
    <location>
        <begin position="60"/>
        <end position="79"/>
    </location>
</feature>
<evidence type="ECO:0000313" key="3">
    <source>
        <dbReference type="Proteomes" id="UP000027586"/>
    </source>
</evidence>